<dbReference type="PANTHER" id="PTHR33336">
    <property type="entry name" value="QUINOL MONOOXYGENASE YGIN-RELATED"/>
    <property type="match status" value="1"/>
</dbReference>
<organism evidence="3 4">
    <name type="scientific">Allosphingosinicella deserti</name>
    <dbReference type="NCBI Taxonomy" id="2116704"/>
    <lineage>
        <taxon>Bacteria</taxon>
        <taxon>Pseudomonadati</taxon>
        <taxon>Pseudomonadota</taxon>
        <taxon>Alphaproteobacteria</taxon>
        <taxon>Sphingomonadales</taxon>
        <taxon>Sphingomonadaceae</taxon>
        <taxon>Allosphingosinicella</taxon>
    </lineage>
</organism>
<reference evidence="3 4" key="1">
    <citation type="submission" date="2018-03" db="EMBL/GenBank/DDBJ databases">
        <title>The draft genome of Sphingosinicella sp. GL-C-18.</title>
        <authorList>
            <person name="Liu L."/>
            <person name="Li L."/>
            <person name="Liang L."/>
            <person name="Zhang X."/>
            <person name="Wang T."/>
        </authorList>
    </citation>
    <scope>NUCLEOTIDE SEQUENCE [LARGE SCALE GENOMIC DNA]</scope>
    <source>
        <strain evidence="3 4">GL-C-18</strain>
    </source>
</reference>
<feature type="domain" description="ABM" evidence="2">
    <location>
        <begin position="31"/>
        <end position="124"/>
    </location>
</feature>
<gene>
    <name evidence="3" type="ORF">C7I55_08760</name>
</gene>
<dbReference type="InterPro" id="IPR011008">
    <property type="entry name" value="Dimeric_a/b-barrel"/>
</dbReference>
<dbReference type="Pfam" id="PF03992">
    <property type="entry name" value="ABM"/>
    <property type="match status" value="1"/>
</dbReference>
<protein>
    <submittedName>
        <fullName evidence="3">Antibiotic biosynthesis monooxygenase</fullName>
    </submittedName>
</protein>
<evidence type="ECO:0000313" key="3">
    <source>
        <dbReference type="EMBL" id="PSJ40979.1"/>
    </source>
</evidence>
<dbReference type="AlphaFoldDB" id="A0A2P7QSP0"/>
<keyword evidence="1" id="KW-0732">Signal</keyword>
<accession>A0A2P7QSP0</accession>
<dbReference type="InterPro" id="IPR007138">
    <property type="entry name" value="ABM_dom"/>
</dbReference>
<feature type="chain" id="PRO_5015192574" evidence="1">
    <location>
        <begin position="24"/>
        <end position="140"/>
    </location>
</feature>
<evidence type="ECO:0000313" key="4">
    <source>
        <dbReference type="Proteomes" id="UP000241167"/>
    </source>
</evidence>
<keyword evidence="4" id="KW-1185">Reference proteome</keyword>
<dbReference type="GO" id="GO:0004497">
    <property type="term" value="F:monooxygenase activity"/>
    <property type="evidence" value="ECO:0007669"/>
    <property type="project" value="UniProtKB-KW"/>
</dbReference>
<dbReference type="InterPro" id="IPR050744">
    <property type="entry name" value="AI-2_Isomerase_LsrG"/>
</dbReference>
<dbReference type="Gene3D" id="3.30.70.100">
    <property type="match status" value="1"/>
</dbReference>
<keyword evidence="3" id="KW-0503">Monooxygenase</keyword>
<dbReference type="SUPFAM" id="SSF54909">
    <property type="entry name" value="Dimeric alpha+beta barrel"/>
    <property type="match status" value="1"/>
</dbReference>
<evidence type="ECO:0000256" key="1">
    <source>
        <dbReference type="SAM" id="SignalP"/>
    </source>
</evidence>
<dbReference type="OrthoDB" id="9812754at2"/>
<name>A0A2P7QSP0_9SPHN</name>
<sequence>MGKAITLAIAAAILALCVGRADAAAAAEKPMVRIAELEIDPAQLDAYKALLAEEQEASVRLEPGVIMLHSVAIADEPTRIHLLEVYASRAAYEAHIKAPHFVHYKLSTEKMVRSLRLIETEPILLCAKSKGLAGGPVACF</sequence>
<dbReference type="Proteomes" id="UP000241167">
    <property type="component" value="Unassembled WGS sequence"/>
</dbReference>
<feature type="signal peptide" evidence="1">
    <location>
        <begin position="1"/>
        <end position="23"/>
    </location>
</feature>
<dbReference type="PANTHER" id="PTHR33336:SF3">
    <property type="entry name" value="ABM DOMAIN-CONTAINING PROTEIN"/>
    <property type="match status" value="1"/>
</dbReference>
<proteinExistence type="predicted"/>
<keyword evidence="3" id="KW-0560">Oxidoreductase</keyword>
<dbReference type="EMBL" id="PXYI01000003">
    <property type="protein sequence ID" value="PSJ40979.1"/>
    <property type="molecule type" value="Genomic_DNA"/>
</dbReference>
<evidence type="ECO:0000259" key="2">
    <source>
        <dbReference type="PROSITE" id="PS51725"/>
    </source>
</evidence>
<comment type="caution">
    <text evidence="3">The sequence shown here is derived from an EMBL/GenBank/DDBJ whole genome shotgun (WGS) entry which is preliminary data.</text>
</comment>
<dbReference type="PROSITE" id="PS51725">
    <property type="entry name" value="ABM"/>
    <property type="match status" value="1"/>
</dbReference>